<dbReference type="AlphaFoldDB" id="A0A0M3HVA8"/>
<dbReference type="WBParaSite" id="ALUE_0000684401-mRNA-1">
    <property type="protein sequence ID" value="ALUE_0000684401-mRNA-1"/>
    <property type="gene ID" value="ALUE_0000684401"/>
</dbReference>
<evidence type="ECO:0000313" key="2">
    <source>
        <dbReference type="WBParaSite" id="ALUE_0000684401-mRNA-1"/>
    </source>
</evidence>
<dbReference type="Proteomes" id="UP000036681">
    <property type="component" value="Unplaced"/>
</dbReference>
<organism evidence="1 2">
    <name type="scientific">Ascaris lumbricoides</name>
    <name type="common">Giant roundworm</name>
    <dbReference type="NCBI Taxonomy" id="6252"/>
    <lineage>
        <taxon>Eukaryota</taxon>
        <taxon>Metazoa</taxon>
        <taxon>Ecdysozoa</taxon>
        <taxon>Nematoda</taxon>
        <taxon>Chromadorea</taxon>
        <taxon>Rhabditida</taxon>
        <taxon>Spirurina</taxon>
        <taxon>Ascaridomorpha</taxon>
        <taxon>Ascaridoidea</taxon>
        <taxon>Ascarididae</taxon>
        <taxon>Ascaris</taxon>
    </lineage>
</organism>
<keyword evidence="1" id="KW-1185">Reference proteome</keyword>
<evidence type="ECO:0000313" key="1">
    <source>
        <dbReference type="Proteomes" id="UP000036681"/>
    </source>
</evidence>
<accession>A0A0M3HVA8</accession>
<proteinExistence type="predicted"/>
<sequence>MPRVLKRLCLEDVLTTWPKLHTLCILIFRLLCSDSNGEPFVYVNLTG</sequence>
<name>A0A0M3HVA8_ASCLU</name>
<protein>
    <submittedName>
        <fullName evidence="2">Uncharacterized protein</fullName>
    </submittedName>
</protein>
<reference evidence="2" key="1">
    <citation type="submission" date="2017-02" db="UniProtKB">
        <authorList>
            <consortium name="WormBaseParasite"/>
        </authorList>
    </citation>
    <scope>IDENTIFICATION</scope>
</reference>